<keyword evidence="2" id="KW-1185">Reference proteome</keyword>
<comment type="caution">
    <text evidence="1">The sequence shown here is derived from an EMBL/GenBank/DDBJ whole genome shotgun (WGS) entry which is preliminary data.</text>
</comment>
<accession>A0ABN9GRZ4</accession>
<reference evidence="1" key="1">
    <citation type="submission" date="2023-05" db="EMBL/GenBank/DDBJ databases">
        <authorList>
            <person name="Stuckert A."/>
        </authorList>
    </citation>
    <scope>NUCLEOTIDE SEQUENCE</scope>
</reference>
<evidence type="ECO:0000313" key="2">
    <source>
        <dbReference type="Proteomes" id="UP001162483"/>
    </source>
</evidence>
<dbReference type="Gene3D" id="3.30.70.600">
    <property type="entry name" value="Ribosomal protein S10 domain"/>
    <property type="match status" value="1"/>
</dbReference>
<protein>
    <submittedName>
        <fullName evidence="1">Uncharacterized protein</fullName>
    </submittedName>
</protein>
<dbReference type="EMBL" id="CATNWA010018928">
    <property type="protein sequence ID" value="CAI9610351.1"/>
    <property type="molecule type" value="Genomic_DNA"/>
</dbReference>
<sequence length="81" mass="9331">PHPYYTYQPQCEISGKGLHSFDRLSQGKDLEGEGTCAHAHQDCELLQEKTLIIKGPKTWDRVQMRIHKHLIDLHIPSDIVK</sequence>
<proteinExistence type="predicted"/>
<name>A0ABN9GRZ4_9NEOB</name>
<evidence type="ECO:0000313" key="1">
    <source>
        <dbReference type="EMBL" id="CAI9610351.1"/>
    </source>
</evidence>
<feature type="non-terminal residue" evidence="1">
    <location>
        <position position="1"/>
    </location>
</feature>
<gene>
    <name evidence="1" type="ORF">SPARVUS_LOCUS14401972</name>
</gene>
<dbReference type="Proteomes" id="UP001162483">
    <property type="component" value="Unassembled WGS sequence"/>
</dbReference>
<dbReference type="InterPro" id="IPR036838">
    <property type="entry name" value="Ribosomal_uS10_dom_sf"/>
</dbReference>
<organism evidence="1 2">
    <name type="scientific">Staurois parvus</name>
    <dbReference type="NCBI Taxonomy" id="386267"/>
    <lineage>
        <taxon>Eukaryota</taxon>
        <taxon>Metazoa</taxon>
        <taxon>Chordata</taxon>
        <taxon>Craniata</taxon>
        <taxon>Vertebrata</taxon>
        <taxon>Euteleostomi</taxon>
        <taxon>Amphibia</taxon>
        <taxon>Batrachia</taxon>
        <taxon>Anura</taxon>
        <taxon>Neobatrachia</taxon>
        <taxon>Ranoidea</taxon>
        <taxon>Ranidae</taxon>
        <taxon>Staurois</taxon>
    </lineage>
</organism>